<dbReference type="SUPFAM" id="SSF56784">
    <property type="entry name" value="HAD-like"/>
    <property type="match status" value="1"/>
</dbReference>
<proteinExistence type="predicted"/>
<dbReference type="PANTHER" id="PTHR47438">
    <property type="entry name" value="PHOSPHATE METABOLISM PROTEIN 8-RELATED"/>
    <property type="match status" value="1"/>
</dbReference>
<dbReference type="GO" id="GO:0008252">
    <property type="term" value="F:nucleotidase activity"/>
    <property type="evidence" value="ECO:0007669"/>
    <property type="project" value="TreeGrafter"/>
</dbReference>
<protein>
    <recommendedName>
        <fullName evidence="3">Pyrimidine 5'-nucleotidase</fullName>
    </recommendedName>
</protein>
<dbReference type="PANTHER" id="PTHR47438:SF1">
    <property type="entry name" value="PHOSPHATE METABOLISM PROTEIN 8-RELATED"/>
    <property type="match status" value="1"/>
</dbReference>
<dbReference type="GO" id="GO:0009166">
    <property type="term" value="P:nucleotide catabolic process"/>
    <property type="evidence" value="ECO:0007669"/>
    <property type="project" value="TreeGrafter"/>
</dbReference>
<dbReference type="InterPro" id="IPR006439">
    <property type="entry name" value="HAD-SF_hydro_IA"/>
</dbReference>
<dbReference type="GO" id="GO:0006206">
    <property type="term" value="P:pyrimidine nucleobase metabolic process"/>
    <property type="evidence" value="ECO:0007669"/>
    <property type="project" value="TreeGrafter"/>
</dbReference>
<dbReference type="Proteomes" id="UP000319663">
    <property type="component" value="Unassembled WGS sequence"/>
</dbReference>
<reference evidence="1 2" key="1">
    <citation type="submission" date="2019-06" db="EMBL/GenBank/DDBJ databases">
        <title>Wine fermentation using esterase from Monascus purpureus.</title>
        <authorList>
            <person name="Geng C."/>
            <person name="Zhang Y."/>
        </authorList>
    </citation>
    <scope>NUCLEOTIDE SEQUENCE [LARGE SCALE GENOMIC DNA]</scope>
    <source>
        <strain evidence="1">HQ1</strain>
    </source>
</reference>
<keyword evidence="2" id="KW-1185">Reference proteome</keyword>
<accession>A0A507QZJ7</accession>
<dbReference type="Gene3D" id="3.40.50.1000">
    <property type="entry name" value="HAD superfamily/HAD-like"/>
    <property type="match status" value="1"/>
</dbReference>
<evidence type="ECO:0000313" key="1">
    <source>
        <dbReference type="EMBL" id="TQB73552.1"/>
    </source>
</evidence>
<dbReference type="InterPro" id="IPR010237">
    <property type="entry name" value="Pyr-5-nucltdase"/>
</dbReference>
<organism evidence="1 2">
    <name type="scientific">Monascus purpureus</name>
    <name type="common">Red mold</name>
    <name type="synonym">Monascus anka</name>
    <dbReference type="NCBI Taxonomy" id="5098"/>
    <lineage>
        <taxon>Eukaryota</taxon>
        <taxon>Fungi</taxon>
        <taxon>Dikarya</taxon>
        <taxon>Ascomycota</taxon>
        <taxon>Pezizomycotina</taxon>
        <taxon>Eurotiomycetes</taxon>
        <taxon>Eurotiomycetidae</taxon>
        <taxon>Eurotiales</taxon>
        <taxon>Aspergillaceae</taxon>
        <taxon>Monascus</taxon>
    </lineage>
</organism>
<sequence length="222" mass="25448">MTATLTPSTPTEANVHDAMKVLINKFFVTHLELSPHEATALHAKYYKEYGLAIEGLTRHHTIDPLEFNREVDDALPLEKLLRPDPMLRELLESIDTTKVKLWLLTNAYINHAKRVIKLLNVEDLFEGVTYCDYGHLPLVCKPRQEMYEKAEREAGAPSTSHCYFVVDYADDSHLNCKHAQARGWTTAHLVEPGLPEPRIPASRYLIRNLEELRTIFPGFFKP</sequence>
<dbReference type="NCBIfam" id="TIGR01993">
    <property type="entry name" value="Pyr-5-nucltdase"/>
    <property type="match status" value="1"/>
</dbReference>
<dbReference type="Pfam" id="PF00702">
    <property type="entry name" value="Hydrolase"/>
    <property type="match status" value="1"/>
</dbReference>
<dbReference type="STRING" id="5098.A0A507QZJ7"/>
<dbReference type="InterPro" id="IPR036412">
    <property type="entry name" value="HAD-like_sf"/>
</dbReference>
<dbReference type="EMBL" id="VIFY01000042">
    <property type="protein sequence ID" value="TQB73552.1"/>
    <property type="molecule type" value="Genomic_DNA"/>
</dbReference>
<name>A0A507QZJ7_MONPU</name>
<dbReference type="NCBIfam" id="TIGR01509">
    <property type="entry name" value="HAD-SF-IA-v3"/>
    <property type="match status" value="1"/>
</dbReference>
<dbReference type="InterPro" id="IPR052791">
    <property type="entry name" value="SSM1_domain"/>
</dbReference>
<evidence type="ECO:0008006" key="3">
    <source>
        <dbReference type="Google" id="ProtNLM"/>
    </source>
</evidence>
<evidence type="ECO:0000313" key="2">
    <source>
        <dbReference type="Proteomes" id="UP000319663"/>
    </source>
</evidence>
<dbReference type="AlphaFoldDB" id="A0A507QZJ7"/>
<dbReference type="InterPro" id="IPR023214">
    <property type="entry name" value="HAD_sf"/>
</dbReference>
<gene>
    <name evidence="1" type="ORF">MPDQ_005754</name>
</gene>
<comment type="caution">
    <text evidence="1">The sequence shown here is derived from an EMBL/GenBank/DDBJ whole genome shotgun (WGS) entry which is preliminary data.</text>
</comment>
<dbReference type="Gene3D" id="1.10.150.450">
    <property type="match status" value="1"/>
</dbReference>